<reference evidence="2" key="1">
    <citation type="submission" date="2020-08" db="EMBL/GenBank/DDBJ databases">
        <title>Genome Sequencing and Pan-Genome Analysis of Migratory bird Vibrio Strains, Inner Mongolia.</title>
        <authorList>
            <person name="Zheng L."/>
        </authorList>
    </citation>
    <scope>NUCLEOTIDE SEQUENCE</scope>
    <source>
        <strain evidence="2">M13F</strain>
    </source>
</reference>
<dbReference type="RefSeq" id="WP_004395654.1">
    <property type="nucleotide sequence ID" value="NZ_JACRUP010000001.1"/>
</dbReference>
<dbReference type="SUPFAM" id="SSF141868">
    <property type="entry name" value="EAL domain-like"/>
    <property type="match status" value="1"/>
</dbReference>
<evidence type="ECO:0000259" key="1">
    <source>
        <dbReference type="PROSITE" id="PS50883"/>
    </source>
</evidence>
<sequence length="261" mass="29503">MTSCSDPVSRVSCAHCQSHDGLEFSFTMAFQPIIDVKNRMIFGYEALVRGEQEQSAYSIISQINEHNRYLFDQTCRVKAIQLASQLGLDSMLSINFLPNAIYQPERCLRTTIEAAQRYDFPISRILFEFTEVEKFEDTTHVKRVVEYYKSLGFLTAIDDFGSGYSGLNLLADFQTNIVKLDMQLIRGIDVDLTRQSIVRNCLTMFKDLNITPLAEGVETLAELGCLMTLGVPLIQGYVFAKPGFECLPKPDIDHILNTLPT</sequence>
<dbReference type="CDD" id="cd01948">
    <property type="entry name" value="EAL"/>
    <property type="match status" value="1"/>
</dbReference>
<dbReference type="Gene3D" id="3.20.20.450">
    <property type="entry name" value="EAL domain"/>
    <property type="match status" value="1"/>
</dbReference>
<dbReference type="GeneID" id="79887363"/>
<keyword evidence="3" id="KW-1185">Reference proteome</keyword>
<dbReference type="SMART" id="SM00052">
    <property type="entry name" value="EAL"/>
    <property type="match status" value="1"/>
</dbReference>
<dbReference type="InterPro" id="IPR001633">
    <property type="entry name" value="EAL_dom"/>
</dbReference>
<dbReference type="PANTHER" id="PTHR33121:SF15">
    <property type="entry name" value="BLUE LIGHT- AND TEMPERATURE-REGULATED ANTIREPRESSOR BLUF"/>
    <property type="match status" value="1"/>
</dbReference>
<dbReference type="EMBL" id="JACRUP010000001">
    <property type="protein sequence ID" value="MBC5849843.1"/>
    <property type="molecule type" value="Genomic_DNA"/>
</dbReference>
<accession>A0A9X0UL86</accession>
<dbReference type="GO" id="GO:0071111">
    <property type="term" value="F:cyclic-guanylate-specific phosphodiesterase activity"/>
    <property type="evidence" value="ECO:0007669"/>
    <property type="project" value="InterPro"/>
</dbReference>
<dbReference type="Pfam" id="PF00563">
    <property type="entry name" value="EAL"/>
    <property type="match status" value="1"/>
</dbReference>
<comment type="caution">
    <text evidence="2">The sequence shown here is derived from an EMBL/GenBank/DDBJ whole genome shotgun (WGS) entry which is preliminary data.</text>
</comment>
<evidence type="ECO:0000313" key="2">
    <source>
        <dbReference type="EMBL" id="MBC5849843.1"/>
    </source>
</evidence>
<dbReference type="PROSITE" id="PS50883">
    <property type="entry name" value="EAL"/>
    <property type="match status" value="1"/>
</dbReference>
<name>A0A9X0UL86_VIBME</name>
<dbReference type="AlphaFoldDB" id="A0A9X0UL86"/>
<organism evidence="2 3">
    <name type="scientific">Vibrio metschnikovii</name>
    <dbReference type="NCBI Taxonomy" id="28172"/>
    <lineage>
        <taxon>Bacteria</taxon>
        <taxon>Pseudomonadati</taxon>
        <taxon>Pseudomonadota</taxon>
        <taxon>Gammaproteobacteria</taxon>
        <taxon>Vibrionales</taxon>
        <taxon>Vibrionaceae</taxon>
        <taxon>Vibrio</taxon>
    </lineage>
</organism>
<protein>
    <submittedName>
        <fullName evidence="2">EAL domain-containing protein</fullName>
    </submittedName>
</protein>
<dbReference type="PANTHER" id="PTHR33121">
    <property type="entry name" value="CYCLIC DI-GMP PHOSPHODIESTERASE PDEF"/>
    <property type="match status" value="1"/>
</dbReference>
<proteinExistence type="predicted"/>
<dbReference type="Proteomes" id="UP000615796">
    <property type="component" value="Unassembled WGS sequence"/>
</dbReference>
<dbReference type="InterPro" id="IPR050706">
    <property type="entry name" value="Cyclic-di-GMP_PDE-like"/>
</dbReference>
<dbReference type="InterPro" id="IPR035919">
    <property type="entry name" value="EAL_sf"/>
</dbReference>
<evidence type="ECO:0000313" key="3">
    <source>
        <dbReference type="Proteomes" id="UP000615796"/>
    </source>
</evidence>
<gene>
    <name evidence="2" type="ORF">H8Q88_02580</name>
</gene>
<dbReference type="OrthoDB" id="1673646at2"/>
<feature type="domain" description="EAL" evidence="1">
    <location>
        <begin position="8"/>
        <end position="256"/>
    </location>
</feature>